<gene>
    <name evidence="1" type="ORF">U472_00230</name>
</gene>
<protein>
    <submittedName>
        <fullName evidence="1">Uncharacterized protein</fullName>
    </submittedName>
</protein>
<organism evidence="1 2">
    <name type="scientific">Orenia metallireducens</name>
    <dbReference type="NCBI Taxonomy" id="1413210"/>
    <lineage>
        <taxon>Bacteria</taxon>
        <taxon>Bacillati</taxon>
        <taxon>Bacillota</taxon>
        <taxon>Clostridia</taxon>
        <taxon>Halanaerobiales</taxon>
        <taxon>Halobacteroidaceae</taxon>
        <taxon>Orenia</taxon>
    </lineage>
</organism>
<dbReference type="RefSeq" id="WP_068714328.1">
    <property type="nucleotide sequence ID" value="NZ_LWDV01000003.1"/>
</dbReference>
<comment type="caution">
    <text evidence="1">The sequence shown here is derived from an EMBL/GenBank/DDBJ whole genome shotgun (WGS) entry which is preliminary data.</text>
</comment>
<dbReference type="EMBL" id="LWDV01000003">
    <property type="protein sequence ID" value="OCL28619.1"/>
    <property type="molecule type" value="Genomic_DNA"/>
</dbReference>
<dbReference type="AlphaFoldDB" id="A0A1C0ADB1"/>
<reference evidence="1 2" key="2">
    <citation type="submission" date="2016-08" db="EMBL/GenBank/DDBJ databases">
        <title>Orenia metallireducens sp. nov. strain Z6, a Novel Metal-reducing Firmicute from the Deep Subsurface.</title>
        <authorList>
            <person name="Maxim B.I."/>
            <person name="Kenneth K."/>
            <person name="Flynn T.M."/>
            <person name="Oloughlin E.J."/>
            <person name="Locke R.A."/>
            <person name="Weber J.R."/>
            <person name="Egan S.M."/>
            <person name="Mackie R.I."/>
            <person name="Cann I.K."/>
        </authorList>
    </citation>
    <scope>NUCLEOTIDE SEQUENCE [LARGE SCALE GENOMIC DNA]</scope>
    <source>
        <strain evidence="1 2">Z6</strain>
    </source>
</reference>
<evidence type="ECO:0000313" key="2">
    <source>
        <dbReference type="Proteomes" id="UP000093514"/>
    </source>
</evidence>
<reference evidence="2" key="1">
    <citation type="submission" date="2016-07" db="EMBL/GenBank/DDBJ databases">
        <authorList>
            <person name="Florea S."/>
            <person name="Webb J.S."/>
            <person name="Jaromczyk J."/>
            <person name="Schardl C.L."/>
        </authorList>
    </citation>
    <scope>NUCLEOTIDE SEQUENCE [LARGE SCALE GENOMIC DNA]</scope>
    <source>
        <strain evidence="2">Z6</strain>
    </source>
</reference>
<keyword evidence="2" id="KW-1185">Reference proteome</keyword>
<dbReference type="OrthoDB" id="581042at2"/>
<proteinExistence type="predicted"/>
<name>A0A1C0ADB1_9FIRM</name>
<dbReference type="Proteomes" id="UP000093514">
    <property type="component" value="Unassembled WGS sequence"/>
</dbReference>
<accession>A0A1C0ADB1</accession>
<evidence type="ECO:0000313" key="1">
    <source>
        <dbReference type="EMBL" id="OCL28619.1"/>
    </source>
</evidence>
<sequence length="76" mass="9122">MYKAIVILSKEFLGDQKLFEMEFDSIPQTGQIFKGLDNQIWQVDNYTLYPDAKKVIIKVRPYFFFKNKRRLNNVNN</sequence>